<accession>A0A9J6BHL2</accession>
<dbReference type="GO" id="GO:0019005">
    <property type="term" value="C:SCF ubiquitin ligase complex"/>
    <property type="evidence" value="ECO:0007669"/>
    <property type="project" value="TreeGrafter"/>
</dbReference>
<proteinExistence type="predicted"/>
<dbReference type="Proteomes" id="UP001107558">
    <property type="component" value="Chromosome 4"/>
</dbReference>
<name>A0A9J6BHL2_POLVA</name>
<dbReference type="SUPFAM" id="SSF81383">
    <property type="entry name" value="F-box domain"/>
    <property type="match status" value="1"/>
</dbReference>
<dbReference type="GO" id="GO:0031146">
    <property type="term" value="P:SCF-dependent proteasomal ubiquitin-dependent protein catabolic process"/>
    <property type="evidence" value="ECO:0007669"/>
    <property type="project" value="TreeGrafter"/>
</dbReference>
<dbReference type="SMART" id="SM00256">
    <property type="entry name" value="FBOX"/>
    <property type="match status" value="1"/>
</dbReference>
<dbReference type="AlphaFoldDB" id="A0A9J6BHL2"/>
<feature type="region of interest" description="Disordered" evidence="1">
    <location>
        <begin position="581"/>
        <end position="606"/>
    </location>
</feature>
<dbReference type="OrthoDB" id="3219396at2759"/>
<reference evidence="3" key="1">
    <citation type="submission" date="2021-03" db="EMBL/GenBank/DDBJ databases">
        <title>Chromosome level genome of the anhydrobiotic midge Polypedilum vanderplanki.</title>
        <authorList>
            <person name="Yoshida Y."/>
            <person name="Kikawada T."/>
            <person name="Gusev O."/>
        </authorList>
    </citation>
    <scope>NUCLEOTIDE SEQUENCE</scope>
    <source>
        <strain evidence="3">NIAS01</strain>
        <tissue evidence="3">Whole body or cell culture</tissue>
    </source>
</reference>
<dbReference type="Pfam" id="PF12937">
    <property type="entry name" value="F-box-like"/>
    <property type="match status" value="1"/>
</dbReference>
<dbReference type="InterPro" id="IPR001810">
    <property type="entry name" value="F-box_dom"/>
</dbReference>
<organism evidence="3 4">
    <name type="scientific">Polypedilum vanderplanki</name>
    <name type="common">Sleeping chironomid midge</name>
    <dbReference type="NCBI Taxonomy" id="319348"/>
    <lineage>
        <taxon>Eukaryota</taxon>
        <taxon>Metazoa</taxon>
        <taxon>Ecdysozoa</taxon>
        <taxon>Arthropoda</taxon>
        <taxon>Hexapoda</taxon>
        <taxon>Insecta</taxon>
        <taxon>Pterygota</taxon>
        <taxon>Neoptera</taxon>
        <taxon>Endopterygota</taxon>
        <taxon>Diptera</taxon>
        <taxon>Nematocera</taxon>
        <taxon>Chironomoidea</taxon>
        <taxon>Chironomidae</taxon>
        <taxon>Chironominae</taxon>
        <taxon>Polypedilum</taxon>
        <taxon>Polypedilum</taxon>
    </lineage>
</organism>
<dbReference type="InterPro" id="IPR036047">
    <property type="entry name" value="F-box-like_dom_sf"/>
</dbReference>
<dbReference type="PROSITE" id="PS50181">
    <property type="entry name" value="FBOX"/>
    <property type="match status" value="1"/>
</dbReference>
<sequence length="606" mass="71124">MEFLPTEVILEIFSFLDAKALLQVAHTCHLFYDIITTSANLVQKFSIEITNDSKKIPFPNANYQKAILKGVSQYLENFRYIENFSSTLKILSLHEIFFANVNQCRNFIKNMQILHTLEIENCKILHNTEVESIEIPSLKKLKINRGSWKIFQILENCKNVTDLKFEIYSKEINFMHHLNNFLANNENLKNLEVYGCAKNFINSTLPFSFQLQRLKIDIFYFHDLSEKQKMLEFLKNNCLNLRELVICNAPRDQFLKFILNDLRNLEKLEFGMSLLPESVNFFNTMENNYKLKTLILRGRPKFSDVLKMILKHYRGIKTLEILDASFTDFSDILITVTETHKNLEHLTLPSLPGIISPMIDLKSLKTLNIQSLSNKTEALNLTFLVIYSPNIKKLLVKCVHNIFMDNTDISLMLSKAKYLEELNFGKNFEFDDQAMNIIKNTAKNLKRLTIYTYDVERMKAMVERIHNDGLHCFIYKGHNIENDKFDDFEVTQKHSFNNIANYADYLRNANIREHEHAPVLHVRYPVEPNMNMARMRRIARRRIRNFNNDDVILPVNNQRGNPRIVIERILEGNGVVFRINNNLRNDPDEDDNDDEDEDMNENAVRI</sequence>
<feature type="compositionally biased region" description="Acidic residues" evidence="1">
    <location>
        <begin position="587"/>
        <end position="600"/>
    </location>
</feature>
<feature type="domain" description="F-box" evidence="2">
    <location>
        <begin position="1"/>
        <end position="45"/>
    </location>
</feature>
<evidence type="ECO:0000313" key="3">
    <source>
        <dbReference type="EMBL" id="KAG5669194.1"/>
    </source>
</evidence>
<dbReference type="PANTHER" id="PTHR13318">
    <property type="entry name" value="PARTNER OF PAIRED, ISOFORM B-RELATED"/>
    <property type="match status" value="1"/>
</dbReference>
<dbReference type="InterPro" id="IPR032675">
    <property type="entry name" value="LRR_dom_sf"/>
</dbReference>
<dbReference type="EMBL" id="JADBJN010000004">
    <property type="protein sequence ID" value="KAG5669194.1"/>
    <property type="molecule type" value="Genomic_DNA"/>
</dbReference>
<gene>
    <name evidence="3" type="ORF">PVAND_017087</name>
</gene>
<dbReference type="Gene3D" id="3.80.10.10">
    <property type="entry name" value="Ribonuclease Inhibitor"/>
    <property type="match status" value="2"/>
</dbReference>
<evidence type="ECO:0000256" key="1">
    <source>
        <dbReference type="SAM" id="MobiDB-lite"/>
    </source>
</evidence>
<dbReference type="SUPFAM" id="SSF52047">
    <property type="entry name" value="RNI-like"/>
    <property type="match status" value="2"/>
</dbReference>
<comment type="caution">
    <text evidence="3">The sequence shown here is derived from an EMBL/GenBank/DDBJ whole genome shotgun (WGS) entry which is preliminary data.</text>
</comment>
<evidence type="ECO:0000313" key="4">
    <source>
        <dbReference type="Proteomes" id="UP001107558"/>
    </source>
</evidence>
<keyword evidence="4" id="KW-1185">Reference proteome</keyword>
<dbReference type="CDD" id="cd09917">
    <property type="entry name" value="F-box_SF"/>
    <property type="match status" value="1"/>
</dbReference>
<evidence type="ECO:0000259" key="2">
    <source>
        <dbReference type="PROSITE" id="PS50181"/>
    </source>
</evidence>
<protein>
    <recommendedName>
        <fullName evidence="2">F-box domain-containing protein</fullName>
    </recommendedName>
</protein>